<evidence type="ECO:0000313" key="3">
    <source>
        <dbReference type="Proteomes" id="UP001221898"/>
    </source>
</evidence>
<accession>A0AAD7S0P2</accession>
<feature type="region of interest" description="Disordered" evidence="1">
    <location>
        <begin position="57"/>
        <end position="111"/>
    </location>
</feature>
<dbReference type="EMBL" id="JAINUG010000132">
    <property type="protein sequence ID" value="KAJ8393856.1"/>
    <property type="molecule type" value="Genomic_DNA"/>
</dbReference>
<feature type="region of interest" description="Disordered" evidence="1">
    <location>
        <begin position="1"/>
        <end position="24"/>
    </location>
</feature>
<gene>
    <name evidence="2" type="ORF">AAFF_G00055850</name>
</gene>
<dbReference type="Proteomes" id="UP001221898">
    <property type="component" value="Unassembled WGS sequence"/>
</dbReference>
<keyword evidence="3" id="KW-1185">Reference proteome</keyword>
<feature type="compositionally biased region" description="Polar residues" evidence="1">
    <location>
        <begin position="1"/>
        <end position="12"/>
    </location>
</feature>
<reference evidence="2" key="1">
    <citation type="journal article" date="2023" name="Science">
        <title>Genome structures resolve the early diversification of teleost fishes.</title>
        <authorList>
            <person name="Parey E."/>
            <person name="Louis A."/>
            <person name="Montfort J."/>
            <person name="Bouchez O."/>
            <person name="Roques C."/>
            <person name="Iampietro C."/>
            <person name="Lluch J."/>
            <person name="Castinel A."/>
            <person name="Donnadieu C."/>
            <person name="Desvignes T."/>
            <person name="Floi Bucao C."/>
            <person name="Jouanno E."/>
            <person name="Wen M."/>
            <person name="Mejri S."/>
            <person name="Dirks R."/>
            <person name="Jansen H."/>
            <person name="Henkel C."/>
            <person name="Chen W.J."/>
            <person name="Zahm M."/>
            <person name="Cabau C."/>
            <person name="Klopp C."/>
            <person name="Thompson A.W."/>
            <person name="Robinson-Rechavi M."/>
            <person name="Braasch I."/>
            <person name="Lecointre G."/>
            <person name="Bobe J."/>
            <person name="Postlethwait J.H."/>
            <person name="Berthelot C."/>
            <person name="Roest Crollius H."/>
            <person name="Guiguen Y."/>
        </authorList>
    </citation>
    <scope>NUCLEOTIDE SEQUENCE</scope>
    <source>
        <strain evidence="2">NC1722</strain>
    </source>
</reference>
<protein>
    <submittedName>
        <fullName evidence="2">Uncharacterized protein</fullName>
    </submittedName>
</protein>
<evidence type="ECO:0000256" key="1">
    <source>
        <dbReference type="SAM" id="MobiDB-lite"/>
    </source>
</evidence>
<dbReference type="AlphaFoldDB" id="A0AAD7S0P2"/>
<organism evidence="2 3">
    <name type="scientific">Aldrovandia affinis</name>
    <dbReference type="NCBI Taxonomy" id="143900"/>
    <lineage>
        <taxon>Eukaryota</taxon>
        <taxon>Metazoa</taxon>
        <taxon>Chordata</taxon>
        <taxon>Craniata</taxon>
        <taxon>Vertebrata</taxon>
        <taxon>Euteleostomi</taxon>
        <taxon>Actinopterygii</taxon>
        <taxon>Neopterygii</taxon>
        <taxon>Teleostei</taxon>
        <taxon>Notacanthiformes</taxon>
        <taxon>Halosauridae</taxon>
        <taxon>Aldrovandia</taxon>
    </lineage>
</organism>
<name>A0AAD7S0P2_9TELE</name>
<comment type="caution">
    <text evidence="2">The sequence shown here is derived from an EMBL/GenBank/DDBJ whole genome shotgun (WGS) entry which is preliminary data.</text>
</comment>
<evidence type="ECO:0000313" key="2">
    <source>
        <dbReference type="EMBL" id="KAJ8393856.1"/>
    </source>
</evidence>
<proteinExistence type="predicted"/>
<sequence>MTCGTAVQSETQRLGAAGPRALESPAEIYPDGRCARGQIETFAQNNLKVPQVLRAATEEAGHTDSGSAEITHRRAGQPDTLRASASDNSYASASTAGGHHRHGAPIPNHSA</sequence>
<feature type="compositionally biased region" description="Low complexity" evidence="1">
    <location>
        <begin position="83"/>
        <end position="96"/>
    </location>
</feature>